<evidence type="ECO:0000313" key="6">
    <source>
        <dbReference type="EMBL" id="QDS77278.1"/>
    </source>
</evidence>
<comment type="pathway">
    <text evidence="2">Porphyrin-containing compound metabolism.</text>
</comment>
<evidence type="ECO:0000256" key="4">
    <source>
        <dbReference type="SAM" id="MobiDB-lite"/>
    </source>
</evidence>
<feature type="region of interest" description="Disordered" evidence="4">
    <location>
        <begin position="203"/>
        <end position="241"/>
    </location>
</feature>
<dbReference type="PANTHER" id="PTHR11603:SF132">
    <property type="entry name" value="C2H2-TYPE DOMAIN-CONTAINING PROTEIN"/>
    <property type="match status" value="1"/>
</dbReference>
<organism evidence="6 7">
    <name type="scientific">Venturia effusa</name>
    <dbReference type="NCBI Taxonomy" id="50376"/>
    <lineage>
        <taxon>Eukaryota</taxon>
        <taxon>Fungi</taxon>
        <taxon>Dikarya</taxon>
        <taxon>Ascomycota</taxon>
        <taxon>Pezizomycotina</taxon>
        <taxon>Dothideomycetes</taxon>
        <taxon>Pleosporomycetidae</taxon>
        <taxon>Venturiales</taxon>
        <taxon>Venturiaceae</taxon>
        <taxon>Venturia</taxon>
    </lineage>
</organism>
<dbReference type="InterPro" id="IPR052041">
    <property type="entry name" value="Nucleic_acid_metab_PIN/TRAM"/>
</dbReference>
<name>A0A517LNR0_9PEZI</name>
<dbReference type="Gene3D" id="1.10.8.80">
    <property type="entry name" value="Magnesium chelatase subunit I, C-Terminal domain"/>
    <property type="match status" value="1"/>
</dbReference>
<proteinExistence type="predicted"/>
<dbReference type="AlphaFoldDB" id="A0A517LNR0"/>
<evidence type="ECO:0000313" key="7">
    <source>
        <dbReference type="Proteomes" id="UP000316270"/>
    </source>
</evidence>
<dbReference type="Pfam" id="PF17863">
    <property type="entry name" value="AAA_lid_2"/>
    <property type="match status" value="1"/>
</dbReference>
<evidence type="ECO:0000259" key="5">
    <source>
        <dbReference type="Pfam" id="PF17863"/>
    </source>
</evidence>
<feature type="domain" description="ChlI/MoxR AAA lid" evidence="5">
    <location>
        <begin position="277"/>
        <end position="338"/>
    </location>
</feature>
<evidence type="ECO:0000256" key="2">
    <source>
        <dbReference type="ARBA" id="ARBA00023444"/>
    </source>
</evidence>
<gene>
    <name evidence="6" type="ORF">FKW77_004010</name>
</gene>
<dbReference type="EMBL" id="CP042201">
    <property type="protein sequence ID" value="QDS77278.1"/>
    <property type="molecule type" value="Genomic_DNA"/>
</dbReference>
<keyword evidence="7" id="KW-1185">Reference proteome</keyword>
<feature type="compositionally biased region" description="Polar residues" evidence="4">
    <location>
        <begin position="207"/>
        <end position="222"/>
    </location>
</feature>
<dbReference type="GO" id="GO:0016851">
    <property type="term" value="F:magnesium chelatase activity"/>
    <property type="evidence" value="ECO:0007669"/>
    <property type="project" value="UniProtKB-EC"/>
</dbReference>
<keyword evidence="3" id="KW-0175">Coiled coil</keyword>
<dbReference type="OrthoDB" id="444631at2759"/>
<accession>A0A517LNR0</accession>
<feature type="coiled-coil region" evidence="3">
    <location>
        <begin position="27"/>
        <end position="54"/>
    </location>
</feature>
<dbReference type="InterPro" id="IPR041628">
    <property type="entry name" value="ChlI/MoxR_AAA_lid"/>
</dbReference>
<evidence type="ECO:0000256" key="1">
    <source>
        <dbReference type="ARBA" id="ARBA00012825"/>
    </source>
</evidence>
<dbReference type="Proteomes" id="UP000316270">
    <property type="component" value="Chromosome 17"/>
</dbReference>
<dbReference type="EC" id="6.6.1.1" evidence="1"/>
<dbReference type="PANTHER" id="PTHR11603">
    <property type="entry name" value="AAA FAMILY ATPASE"/>
    <property type="match status" value="1"/>
</dbReference>
<sequence>MEDETSRLVTKVQELGDIELAALLCFIAQEHCIIETDEEELDNVERELGLIANRTFGLSYAVVNCSEETTVDDFGNGILIEGEDEDVITPVPKLPTFRQAEDSFFSSDAQDRRRSARQPSECMENGQIAEIIIAKNLNLTSNPVQIQALELLRGKRIFTRTAVHVAPKRFLFVALLSTAHPKRLVKHLNDQLAISHCHEIDDGSEDGQGNTLRDDASSTGSVIRSPPATPSKRGRHTIQTSSVPITKEDIDSLIILASKVRLSSDVRCYLHDIVVFTRMHRAVASGVSAMATRHLYALVNALAPLHGIDYVTPSLVALAARKIYTHRLVITAPENERSTQWGSSVEAVAELLEGVTVEDIIEDVLETVQVPL</sequence>
<reference evidence="6 7" key="1">
    <citation type="submission" date="2019-07" db="EMBL/GenBank/DDBJ databases">
        <title>Finished genome of Venturia effusa.</title>
        <authorList>
            <person name="Young C.A."/>
            <person name="Cox M.P."/>
            <person name="Ganley A.R.D."/>
            <person name="David W.J."/>
        </authorList>
    </citation>
    <scope>NUCLEOTIDE SEQUENCE [LARGE SCALE GENOMIC DNA]</scope>
    <source>
        <strain evidence="7">albino</strain>
    </source>
</reference>
<evidence type="ECO:0000256" key="3">
    <source>
        <dbReference type="SAM" id="Coils"/>
    </source>
</evidence>
<protein>
    <recommendedName>
        <fullName evidence="1">magnesium chelatase</fullName>
        <ecNumber evidence="1">6.6.1.1</ecNumber>
    </recommendedName>
</protein>